<reference evidence="1" key="1">
    <citation type="journal article" date="2021" name="PeerJ">
        <title>Extensive microbial diversity within the chicken gut microbiome revealed by metagenomics and culture.</title>
        <authorList>
            <person name="Gilroy R."/>
            <person name="Ravi A."/>
            <person name="Getino M."/>
            <person name="Pursley I."/>
            <person name="Horton D.L."/>
            <person name="Alikhan N.F."/>
            <person name="Baker D."/>
            <person name="Gharbi K."/>
            <person name="Hall N."/>
            <person name="Watson M."/>
            <person name="Adriaenssens E.M."/>
            <person name="Foster-Nyarko E."/>
            <person name="Jarju S."/>
            <person name="Secka A."/>
            <person name="Antonio M."/>
            <person name="Oren A."/>
            <person name="Chaudhuri R.R."/>
            <person name="La Ragione R."/>
            <person name="Hildebrand F."/>
            <person name="Pallen M.J."/>
        </authorList>
    </citation>
    <scope>NUCLEOTIDE SEQUENCE</scope>
    <source>
        <strain evidence="1">ChiGjej2B2-7701</strain>
    </source>
</reference>
<dbReference type="AlphaFoldDB" id="A0A921LRJ4"/>
<sequence>MNITYLIGNGFDLQANLPTKPLGIVNAFPAKYDKKPSSSTFENCSFLDAPEDLACSAIKDD</sequence>
<organism evidence="1 2">
    <name type="scientific">Collinsella ihumii</name>
    <dbReference type="NCBI Taxonomy" id="1720204"/>
    <lineage>
        <taxon>Bacteria</taxon>
        <taxon>Bacillati</taxon>
        <taxon>Actinomycetota</taxon>
        <taxon>Coriobacteriia</taxon>
        <taxon>Coriobacteriales</taxon>
        <taxon>Coriobacteriaceae</taxon>
        <taxon>Collinsella</taxon>
    </lineage>
</organism>
<evidence type="ECO:0000313" key="2">
    <source>
        <dbReference type="Proteomes" id="UP000746751"/>
    </source>
</evidence>
<protein>
    <submittedName>
        <fullName evidence="1">Bacteriophage abortive infection AbiH family protein</fullName>
    </submittedName>
</protein>
<comment type="caution">
    <text evidence="1">The sequence shown here is derived from an EMBL/GenBank/DDBJ whole genome shotgun (WGS) entry which is preliminary data.</text>
</comment>
<accession>A0A921LRJ4</accession>
<reference evidence="1" key="2">
    <citation type="submission" date="2021-09" db="EMBL/GenBank/DDBJ databases">
        <authorList>
            <person name="Gilroy R."/>
        </authorList>
    </citation>
    <scope>NUCLEOTIDE SEQUENCE</scope>
    <source>
        <strain evidence="1">ChiGjej2B2-7701</strain>
    </source>
</reference>
<proteinExistence type="predicted"/>
<name>A0A921LRJ4_9ACTN</name>
<dbReference type="EMBL" id="DYVF01000043">
    <property type="protein sequence ID" value="HJG31092.1"/>
    <property type="molecule type" value="Genomic_DNA"/>
</dbReference>
<dbReference type="Proteomes" id="UP000746751">
    <property type="component" value="Unassembled WGS sequence"/>
</dbReference>
<gene>
    <name evidence="1" type="ORF">K8U80_06810</name>
</gene>
<evidence type="ECO:0000313" key="1">
    <source>
        <dbReference type="EMBL" id="HJG31092.1"/>
    </source>
</evidence>